<evidence type="ECO:0000313" key="2">
    <source>
        <dbReference type="EMBL" id="KAG2379093.1"/>
    </source>
</evidence>
<feature type="compositionally biased region" description="Polar residues" evidence="1">
    <location>
        <begin position="198"/>
        <end position="209"/>
    </location>
</feature>
<feature type="region of interest" description="Disordered" evidence="1">
    <location>
        <begin position="422"/>
        <end position="475"/>
    </location>
</feature>
<gene>
    <name evidence="2" type="ORF">C9374_007731</name>
</gene>
<dbReference type="RefSeq" id="XP_044546355.1">
    <property type="nucleotide sequence ID" value="XM_044697729.1"/>
</dbReference>
<dbReference type="EMBL" id="PYSW02000030">
    <property type="protein sequence ID" value="KAG2379093.1"/>
    <property type="molecule type" value="Genomic_DNA"/>
</dbReference>
<accession>A0AA88KIP3</accession>
<evidence type="ECO:0000256" key="1">
    <source>
        <dbReference type="SAM" id="MobiDB-lite"/>
    </source>
</evidence>
<organism evidence="2 3">
    <name type="scientific">Naegleria lovaniensis</name>
    <name type="common">Amoeba</name>
    <dbReference type="NCBI Taxonomy" id="51637"/>
    <lineage>
        <taxon>Eukaryota</taxon>
        <taxon>Discoba</taxon>
        <taxon>Heterolobosea</taxon>
        <taxon>Tetramitia</taxon>
        <taxon>Eutetramitia</taxon>
        <taxon>Vahlkampfiidae</taxon>
        <taxon>Naegleria</taxon>
    </lineage>
</organism>
<feature type="region of interest" description="Disordered" evidence="1">
    <location>
        <begin position="196"/>
        <end position="230"/>
    </location>
</feature>
<comment type="caution">
    <text evidence="2">The sequence shown here is derived from an EMBL/GenBank/DDBJ whole genome shotgun (WGS) entry which is preliminary data.</text>
</comment>
<proteinExistence type="predicted"/>
<name>A0AA88KIP3_NAELO</name>
<dbReference type="GeneID" id="68100185"/>
<evidence type="ECO:0000313" key="3">
    <source>
        <dbReference type="Proteomes" id="UP000816034"/>
    </source>
</evidence>
<protein>
    <submittedName>
        <fullName evidence="2">Uncharacterized protein</fullName>
    </submittedName>
</protein>
<reference evidence="2 3" key="1">
    <citation type="journal article" date="2018" name="BMC Genomics">
        <title>The genome of Naegleria lovaniensis, the basis for a comparative approach to unravel pathogenicity factors of the human pathogenic amoeba N. fowleri.</title>
        <authorList>
            <person name="Liechti N."/>
            <person name="Schurch N."/>
            <person name="Bruggmann R."/>
            <person name="Wittwer M."/>
        </authorList>
    </citation>
    <scope>NUCLEOTIDE SEQUENCE [LARGE SCALE GENOMIC DNA]</scope>
    <source>
        <strain evidence="2 3">ATCC 30569</strain>
    </source>
</reference>
<dbReference type="Proteomes" id="UP000816034">
    <property type="component" value="Unassembled WGS sequence"/>
</dbReference>
<feature type="region of interest" description="Disordered" evidence="1">
    <location>
        <begin position="91"/>
        <end position="115"/>
    </location>
</feature>
<keyword evidence="3" id="KW-1185">Reference proteome</keyword>
<dbReference type="AlphaFoldDB" id="A0AA88KIP3"/>
<sequence>MLLPSQRRKYRTTLHDQTLSSRATTNNGNLNIGVEGISFGTTKIIDAPTTTNSMKPKGRSLPSSLVSADARKIHRFQKSASVESVRLSTFREERGEEQSSLTEEGIQSKESSLHLEDNSSLLNASELDVSRISIFKDDILTSTVNLSHLPLLNESMDATATRGPSDVDRVHCTSQVSNDHSSPIFAQSSKVLIKEVQQPETRTRSTSPTKALPNIPKISKTSTTPSLSRVDCTHHEYSPLKRLELYSNNERFYYNDFDFVLASESYISSENEKNHRNESSSPIPKWNKITHNIPLTFIDDLHSEYFIQPLERTNIHSLEDADEILTHSRVSTCSRASTCPSSSKSFFLTQDDDTFEYKDYEDEDMSHSSNHVLLTKHGLNIYNHSFRASSVMNSTDLTHKTHASTEDSKAYSSIPARPHTSLSFFTTSARSRSRGGTTSARSSPNTSRQDTRLRGVVSEREQSLRTPHSKSKEDAWNIYPSRSKIILEHPLHSGHSACASTSMELNHRKVAQSSSNHHLSRQS</sequence>
<feature type="compositionally biased region" description="Low complexity" evidence="1">
    <location>
        <begin position="423"/>
        <end position="443"/>
    </location>
</feature>
<feature type="compositionally biased region" description="Basic and acidic residues" evidence="1">
    <location>
        <begin position="449"/>
        <end position="463"/>
    </location>
</feature>